<dbReference type="EMBL" id="UPSH01000001">
    <property type="protein sequence ID" value="VBB17960.1"/>
    <property type="molecule type" value="Genomic_DNA"/>
</dbReference>
<organism evidence="2 3">
    <name type="scientific">Yasminevirus sp. GU-2018</name>
    <dbReference type="NCBI Taxonomy" id="2420051"/>
    <lineage>
        <taxon>Viruses</taxon>
        <taxon>Varidnaviria</taxon>
        <taxon>Bamfordvirae</taxon>
        <taxon>Nucleocytoviricota</taxon>
        <taxon>Megaviricetes</taxon>
        <taxon>Imitervirales</taxon>
        <taxon>Mimiviridae</taxon>
        <taxon>Klosneuvirinae</taxon>
        <taxon>Yasminevirus</taxon>
        <taxon>Yasminevirus saudimassiliense</taxon>
    </lineage>
</organism>
<dbReference type="Proteomes" id="UP000594342">
    <property type="component" value="Unassembled WGS sequence"/>
</dbReference>
<dbReference type="InterPro" id="IPR007527">
    <property type="entry name" value="Znf_SWIM"/>
</dbReference>
<reference evidence="2 3" key="1">
    <citation type="submission" date="2018-10" db="EMBL/GenBank/DDBJ databases">
        <authorList>
            <consortium name="IHU Genomes"/>
        </authorList>
    </citation>
    <scope>NUCLEOTIDE SEQUENCE [LARGE SCALE GENOMIC DNA]</scope>
    <source>
        <strain evidence="2 3">A1</strain>
    </source>
</reference>
<accession>A0A5K0U826</accession>
<sequence>MSRKNPKDEQIPVAPKKVVRKVKKIEEDEPVPVKAPVKVVQEEPVKLQMKVAPGFRKKVIEDTRKSRGKAQRIFLILTHAYEDDVLERSYDVMGTTGNAYNVCIKTSPTCTCPDYTTRHKRCKHIYFVLSRIMKVTEDQEDIEEYTDDDLRDMLSNIPQITENLRVDAGKIAKFKALKKNGKGEVEMRPINEDDVCAICLGDMYECDEELTYCKYSCGSGIHKDCFDRYTAHRAEGAKCLFCMKQWERQGTAYINLD</sequence>
<dbReference type="PANTHER" id="PTHR21540:SF0">
    <property type="entry name" value="PHD FAMILY PROTEIN"/>
    <property type="match status" value="1"/>
</dbReference>
<dbReference type="Gene3D" id="3.30.40.10">
    <property type="entry name" value="Zinc/RING finger domain, C3HC4 (zinc finger)"/>
    <property type="match status" value="1"/>
</dbReference>
<dbReference type="InterPro" id="IPR039903">
    <property type="entry name" value="Zswim2"/>
</dbReference>
<dbReference type="GO" id="GO:0061630">
    <property type="term" value="F:ubiquitin protein ligase activity"/>
    <property type="evidence" value="ECO:0007669"/>
    <property type="project" value="InterPro"/>
</dbReference>
<dbReference type="Pfam" id="PF04434">
    <property type="entry name" value="SWIM"/>
    <property type="match status" value="1"/>
</dbReference>
<dbReference type="PANTHER" id="PTHR21540">
    <property type="entry name" value="RING FINGER AND SWIM DOMAIN-CONTAINING PROTEIN 2"/>
    <property type="match status" value="1"/>
</dbReference>
<evidence type="ECO:0000313" key="2">
    <source>
        <dbReference type="EMBL" id="VBB17960.1"/>
    </source>
</evidence>
<dbReference type="SUPFAM" id="SSF57850">
    <property type="entry name" value="RING/U-box"/>
    <property type="match status" value="1"/>
</dbReference>
<name>A0A5K0U826_9VIRU</name>
<gene>
    <name evidence="2" type="ORF">YASMINEVIRUS_423</name>
</gene>
<dbReference type="GO" id="GO:0008270">
    <property type="term" value="F:zinc ion binding"/>
    <property type="evidence" value="ECO:0007669"/>
    <property type="project" value="InterPro"/>
</dbReference>
<feature type="domain" description="SWIM-type" evidence="1">
    <location>
        <begin position="100"/>
        <end position="133"/>
    </location>
</feature>
<comment type="caution">
    <text evidence="2">The sequence shown here is derived from an EMBL/GenBank/DDBJ whole genome shotgun (WGS) entry which is preliminary data.</text>
</comment>
<dbReference type="PROSITE" id="PS50966">
    <property type="entry name" value="ZF_SWIM"/>
    <property type="match status" value="1"/>
</dbReference>
<protein>
    <recommendedName>
        <fullName evidence="1">SWIM-type domain-containing protein</fullName>
    </recommendedName>
</protein>
<evidence type="ECO:0000259" key="1">
    <source>
        <dbReference type="PROSITE" id="PS50966"/>
    </source>
</evidence>
<evidence type="ECO:0000313" key="3">
    <source>
        <dbReference type="Proteomes" id="UP000594342"/>
    </source>
</evidence>
<proteinExistence type="predicted"/>
<keyword evidence="3" id="KW-1185">Reference proteome</keyword>
<dbReference type="InterPro" id="IPR013083">
    <property type="entry name" value="Znf_RING/FYVE/PHD"/>
</dbReference>